<dbReference type="Pfam" id="PF05430">
    <property type="entry name" value="Methyltransf_30"/>
    <property type="match status" value="1"/>
</dbReference>
<sequence length="251" mass="28323">MKAWSDIGFEIEITGDQSPSLRLLQSVDPAKDRGESMHHSGGACTETLLIYGEPIKETLQKIEKPHFLIVGLGLGYIESVIAREALLQKKSASDVGMITSYESVPELREFFFRWLHDDKDTLHPEVINTYEQMLEAIVRDTDLTSEAVKAFLVEHFRKPVDIFSALDKDVRLVSKYHCILYDAFSSKTSPFLWEEEFLNSLLEQGSSSSCILSTYACKGSLKRALKNHGFEVIVREGFQGKRNSTLGVKNL</sequence>
<comment type="caution">
    <text evidence="2">The sequence shown here is derived from an EMBL/GenBank/DDBJ whole genome shotgun (WGS) entry which is preliminary data.</text>
</comment>
<dbReference type="EMBL" id="LUKF01000017">
    <property type="protein sequence ID" value="KYG61201.1"/>
    <property type="molecule type" value="Genomic_DNA"/>
</dbReference>
<dbReference type="RefSeq" id="WP_063244565.1">
    <property type="nucleotide sequence ID" value="NZ_LUKF01000017.1"/>
</dbReference>
<dbReference type="GO" id="GO:0016645">
    <property type="term" value="F:oxidoreductase activity, acting on the CH-NH group of donors"/>
    <property type="evidence" value="ECO:0007669"/>
    <property type="project" value="InterPro"/>
</dbReference>
<dbReference type="PANTHER" id="PTHR39963:SF1">
    <property type="entry name" value="MNMC-LIKE METHYLTRANSFERASE DOMAIN-CONTAINING PROTEIN"/>
    <property type="match status" value="1"/>
</dbReference>
<evidence type="ECO:0000313" key="2">
    <source>
        <dbReference type="EMBL" id="KYG61201.1"/>
    </source>
</evidence>
<dbReference type="OrthoDB" id="5291354at2"/>
<accession>A0A150WE62</accession>
<gene>
    <name evidence="2" type="ORF">AZI85_09650</name>
</gene>
<feature type="domain" description="MnmC-like methyltransferase" evidence="1">
    <location>
        <begin position="171"/>
        <end position="250"/>
    </location>
</feature>
<reference evidence="2 3" key="1">
    <citation type="submission" date="2016-03" db="EMBL/GenBank/DDBJ databases">
        <authorList>
            <person name="Ploux O."/>
        </authorList>
    </citation>
    <scope>NUCLEOTIDE SEQUENCE [LARGE SCALE GENOMIC DNA]</scope>
    <source>
        <strain evidence="2 3">BER2</strain>
    </source>
</reference>
<dbReference type="InterPro" id="IPR029063">
    <property type="entry name" value="SAM-dependent_MTases_sf"/>
</dbReference>
<evidence type="ECO:0000259" key="1">
    <source>
        <dbReference type="Pfam" id="PF05430"/>
    </source>
</evidence>
<proteinExistence type="predicted"/>
<dbReference type="AlphaFoldDB" id="A0A150WE62"/>
<name>A0A150WE62_BDEBC</name>
<dbReference type="InterPro" id="IPR008471">
    <property type="entry name" value="MnmC-like_methylTransf"/>
</dbReference>
<organism evidence="2 3">
    <name type="scientific">Bdellovibrio bacteriovorus</name>
    <dbReference type="NCBI Taxonomy" id="959"/>
    <lineage>
        <taxon>Bacteria</taxon>
        <taxon>Pseudomonadati</taxon>
        <taxon>Bdellovibrionota</taxon>
        <taxon>Bdellovibrionia</taxon>
        <taxon>Bdellovibrionales</taxon>
        <taxon>Pseudobdellovibrionaceae</taxon>
        <taxon>Bdellovibrio</taxon>
    </lineage>
</organism>
<dbReference type="PANTHER" id="PTHR39963">
    <property type="entry name" value="SLL0983 PROTEIN"/>
    <property type="match status" value="1"/>
</dbReference>
<dbReference type="Proteomes" id="UP000075391">
    <property type="component" value="Unassembled WGS sequence"/>
</dbReference>
<dbReference type="Gene3D" id="3.40.50.150">
    <property type="entry name" value="Vaccinia Virus protein VP39"/>
    <property type="match status" value="1"/>
</dbReference>
<protein>
    <recommendedName>
        <fullName evidence="1">MnmC-like methyltransferase domain-containing protein</fullName>
    </recommendedName>
</protein>
<evidence type="ECO:0000313" key="3">
    <source>
        <dbReference type="Proteomes" id="UP000075391"/>
    </source>
</evidence>